<dbReference type="Proteomes" id="UP000396788">
    <property type="component" value="Unassembled WGS sequence"/>
</dbReference>
<evidence type="ECO:0000256" key="1">
    <source>
        <dbReference type="SAM" id="Phobius"/>
    </source>
</evidence>
<evidence type="ECO:0000313" key="3">
    <source>
        <dbReference type="Proteomes" id="UP000396788"/>
    </source>
</evidence>
<keyword evidence="1" id="KW-0812">Transmembrane</keyword>
<name>A0A5E4VY54_9BURK</name>
<dbReference type="EMBL" id="CABPRY010000006">
    <property type="protein sequence ID" value="VVE17071.1"/>
    <property type="molecule type" value="Genomic_DNA"/>
</dbReference>
<proteinExistence type="predicted"/>
<feature type="transmembrane region" description="Helical" evidence="1">
    <location>
        <begin position="12"/>
        <end position="33"/>
    </location>
</feature>
<evidence type="ECO:0000313" key="2">
    <source>
        <dbReference type="EMBL" id="VVE17071.1"/>
    </source>
</evidence>
<gene>
    <name evidence="2" type="ORF">PCE31107_02951</name>
</gene>
<organism evidence="2 3">
    <name type="scientific">Pandoraea cepalis</name>
    <dbReference type="NCBI Taxonomy" id="2508294"/>
    <lineage>
        <taxon>Bacteria</taxon>
        <taxon>Pseudomonadati</taxon>
        <taxon>Pseudomonadota</taxon>
        <taxon>Betaproteobacteria</taxon>
        <taxon>Burkholderiales</taxon>
        <taxon>Burkholderiaceae</taxon>
        <taxon>Pandoraea</taxon>
    </lineage>
</organism>
<reference evidence="2 3" key="1">
    <citation type="submission" date="2019-08" db="EMBL/GenBank/DDBJ databases">
        <authorList>
            <person name="Peeters C."/>
        </authorList>
    </citation>
    <scope>NUCLEOTIDE SEQUENCE [LARGE SCALE GENOMIC DNA]</scope>
    <source>
        <strain evidence="2 3">LMG 31107</strain>
    </source>
</reference>
<keyword evidence="1" id="KW-0472">Membrane</keyword>
<sequence length="89" mass="9881">MRNKFALLLGRVAHLALVFALTTIVWFGIGSLGRSSIWISLSTGTTLERVSQWGASVVVALWMLKLVWSISASIATWVFRRTTQEQSTV</sequence>
<dbReference type="AlphaFoldDB" id="A0A5E4VY54"/>
<feature type="transmembrane region" description="Helical" evidence="1">
    <location>
        <begin position="53"/>
        <end position="79"/>
    </location>
</feature>
<accession>A0A5E4VY54</accession>
<protein>
    <submittedName>
        <fullName evidence="2">Uncharacterized protein</fullName>
    </submittedName>
</protein>
<keyword evidence="1" id="KW-1133">Transmembrane helix</keyword>